<protein>
    <submittedName>
        <fullName evidence="1">Uncharacterized protein</fullName>
    </submittedName>
</protein>
<comment type="caution">
    <text evidence="1">The sequence shown here is derived from an EMBL/GenBank/DDBJ whole genome shotgun (WGS) entry which is preliminary data.</text>
</comment>
<reference evidence="1" key="1">
    <citation type="submission" date="2022-01" db="EMBL/GenBank/DDBJ databases">
        <title>Genome Sequence Resource for Two Populations of Ditylenchus destructor, the Migratory Endoparasitic Phytonematode.</title>
        <authorList>
            <person name="Zhang H."/>
            <person name="Lin R."/>
            <person name="Xie B."/>
        </authorList>
    </citation>
    <scope>NUCLEOTIDE SEQUENCE</scope>
    <source>
        <strain evidence="1">BazhouSP</strain>
    </source>
</reference>
<keyword evidence="2" id="KW-1185">Reference proteome</keyword>
<dbReference type="Proteomes" id="UP001201812">
    <property type="component" value="Unassembled WGS sequence"/>
</dbReference>
<gene>
    <name evidence="1" type="ORF">DdX_16430</name>
</gene>
<evidence type="ECO:0000313" key="1">
    <source>
        <dbReference type="EMBL" id="KAI1700932.1"/>
    </source>
</evidence>
<dbReference type="AlphaFoldDB" id="A0AAD4MQF5"/>
<accession>A0AAD4MQF5</accession>
<name>A0AAD4MQF5_9BILA</name>
<proteinExistence type="predicted"/>
<evidence type="ECO:0000313" key="2">
    <source>
        <dbReference type="Proteomes" id="UP001201812"/>
    </source>
</evidence>
<organism evidence="1 2">
    <name type="scientific">Ditylenchus destructor</name>
    <dbReference type="NCBI Taxonomy" id="166010"/>
    <lineage>
        <taxon>Eukaryota</taxon>
        <taxon>Metazoa</taxon>
        <taxon>Ecdysozoa</taxon>
        <taxon>Nematoda</taxon>
        <taxon>Chromadorea</taxon>
        <taxon>Rhabditida</taxon>
        <taxon>Tylenchina</taxon>
        <taxon>Tylenchomorpha</taxon>
        <taxon>Sphaerularioidea</taxon>
        <taxon>Anguinidae</taxon>
        <taxon>Anguininae</taxon>
        <taxon>Ditylenchus</taxon>
    </lineage>
</organism>
<dbReference type="EMBL" id="JAKKPZ010000131">
    <property type="protein sequence ID" value="KAI1700932.1"/>
    <property type="molecule type" value="Genomic_DNA"/>
</dbReference>
<sequence length="128" mass="13947">MVARSDALLYGNRMLAFGILSAILVCTEAMFTLRIINDNPTVLINGAATGGNLYQTSTGEFFFNFSDGHVKVTLKNMAHHRLNIPTAPENGKQLTTITFDVSKAVEESNANVNFDNEMAGLIGSMKKF</sequence>